<dbReference type="RefSeq" id="WP_111331097.1">
    <property type="nucleotide sequence ID" value="NZ_CP030032.1"/>
</dbReference>
<dbReference type="Pfam" id="PF00313">
    <property type="entry name" value="CSD"/>
    <property type="match status" value="1"/>
</dbReference>
<dbReference type="Gene3D" id="3.30.160.100">
    <property type="entry name" value="Ribosome hibernation promotion factor-like"/>
    <property type="match status" value="1"/>
</dbReference>
<name>A0A2Z4FG22_9DELT</name>
<gene>
    <name evidence="1" type="ORF">DN745_00365</name>
</gene>
<dbReference type="SMART" id="SM00357">
    <property type="entry name" value="CSP"/>
    <property type="match status" value="1"/>
</dbReference>
<dbReference type="Pfam" id="PF02482">
    <property type="entry name" value="Ribosomal_S30AE"/>
    <property type="match status" value="1"/>
</dbReference>
<evidence type="ECO:0000313" key="2">
    <source>
        <dbReference type="Proteomes" id="UP000249799"/>
    </source>
</evidence>
<dbReference type="GO" id="GO:0003676">
    <property type="term" value="F:nucleic acid binding"/>
    <property type="evidence" value="ECO:0007669"/>
    <property type="project" value="InterPro"/>
</dbReference>
<dbReference type="InterPro" id="IPR011129">
    <property type="entry name" value="CSD"/>
</dbReference>
<evidence type="ECO:0000313" key="1">
    <source>
        <dbReference type="EMBL" id="AWV87863.1"/>
    </source>
</evidence>
<dbReference type="Gene3D" id="2.40.50.140">
    <property type="entry name" value="Nucleic acid-binding proteins"/>
    <property type="match status" value="1"/>
</dbReference>
<keyword evidence="2" id="KW-1185">Reference proteome</keyword>
<reference evidence="1 2" key="1">
    <citation type="submission" date="2018-06" db="EMBL/GenBank/DDBJ databases">
        <title>Lujinxingia sediminis gen. nov. sp. nov., a new facultative anaerobic member of the class Deltaproteobacteria, and proposal of Lujinxingaceae fam. nov.</title>
        <authorList>
            <person name="Guo L.-Y."/>
            <person name="Li C.-M."/>
            <person name="Wang S."/>
            <person name="Du Z.-J."/>
        </authorList>
    </citation>
    <scope>NUCLEOTIDE SEQUENCE [LARGE SCALE GENOMIC DNA]</scope>
    <source>
        <strain evidence="1 2">FA350</strain>
    </source>
</reference>
<proteinExistence type="predicted"/>
<dbReference type="InterPro" id="IPR036567">
    <property type="entry name" value="RHF-like"/>
</dbReference>
<dbReference type="EMBL" id="CP030032">
    <property type="protein sequence ID" value="AWV87863.1"/>
    <property type="molecule type" value="Genomic_DNA"/>
</dbReference>
<dbReference type="PROSITE" id="PS51857">
    <property type="entry name" value="CSD_2"/>
    <property type="match status" value="1"/>
</dbReference>
<keyword evidence="1" id="KW-0687">Ribonucleoprotein</keyword>
<accession>A0A2Z4FG22</accession>
<protein>
    <submittedName>
        <fullName evidence="1">30S ribosomal protein S30</fullName>
    </submittedName>
</protein>
<dbReference type="SUPFAM" id="SSF50249">
    <property type="entry name" value="Nucleic acid-binding proteins"/>
    <property type="match status" value="1"/>
</dbReference>
<dbReference type="Proteomes" id="UP000249799">
    <property type="component" value="Chromosome"/>
</dbReference>
<dbReference type="KEGG" id="bsed:DN745_00365"/>
<keyword evidence="1" id="KW-0689">Ribosomal protein</keyword>
<dbReference type="AlphaFoldDB" id="A0A2Z4FG22"/>
<dbReference type="InterPro" id="IPR002059">
    <property type="entry name" value="CSP_DNA-bd"/>
</dbReference>
<dbReference type="GO" id="GO:0005840">
    <property type="term" value="C:ribosome"/>
    <property type="evidence" value="ECO:0007669"/>
    <property type="project" value="UniProtKB-KW"/>
</dbReference>
<sequence>MKTPLELSFTNLTPSEPLKERVYARVARLERFFQGIIACRVFIEISNKSPHNIQDYSVRIALTVPGQEIAVSANPRPNERGHRDAYVAIRDAFDTAERRLKDYSARLREARKTPTPTEEPVAVVTRLFPERGYGFLEDPGGREIYFHQNAVINQGFDKLNIGAGVQFDEGSGLDGPQATRVRTI</sequence>
<dbReference type="SUPFAM" id="SSF69754">
    <property type="entry name" value="Ribosome binding protein Y (YfiA homologue)"/>
    <property type="match status" value="1"/>
</dbReference>
<organism evidence="1 2">
    <name type="scientific">Bradymonas sediminis</name>
    <dbReference type="NCBI Taxonomy" id="1548548"/>
    <lineage>
        <taxon>Bacteria</taxon>
        <taxon>Deltaproteobacteria</taxon>
        <taxon>Bradymonadales</taxon>
        <taxon>Bradymonadaceae</taxon>
        <taxon>Bradymonas</taxon>
    </lineage>
</organism>
<dbReference type="OrthoDB" id="9782252at2"/>
<dbReference type="InterPro" id="IPR003489">
    <property type="entry name" value="RHF/RaiA"/>
</dbReference>
<dbReference type="InterPro" id="IPR012340">
    <property type="entry name" value="NA-bd_OB-fold"/>
</dbReference>